<dbReference type="Proteomes" id="UP000887565">
    <property type="component" value="Unplaced"/>
</dbReference>
<dbReference type="AlphaFoldDB" id="A0A915IU71"/>
<organism evidence="1 2">
    <name type="scientific">Romanomermis culicivorax</name>
    <name type="common">Nematode worm</name>
    <dbReference type="NCBI Taxonomy" id="13658"/>
    <lineage>
        <taxon>Eukaryota</taxon>
        <taxon>Metazoa</taxon>
        <taxon>Ecdysozoa</taxon>
        <taxon>Nematoda</taxon>
        <taxon>Enoplea</taxon>
        <taxon>Dorylaimia</taxon>
        <taxon>Mermithida</taxon>
        <taxon>Mermithoidea</taxon>
        <taxon>Mermithidae</taxon>
        <taxon>Romanomermis</taxon>
    </lineage>
</organism>
<accession>A0A915IU71</accession>
<reference evidence="2" key="1">
    <citation type="submission" date="2022-11" db="UniProtKB">
        <authorList>
            <consortium name="WormBaseParasite"/>
        </authorList>
    </citation>
    <scope>IDENTIFICATION</scope>
</reference>
<dbReference type="WBParaSite" id="nRc.2.0.1.t17603-RA">
    <property type="protein sequence ID" value="nRc.2.0.1.t17603-RA"/>
    <property type="gene ID" value="nRc.2.0.1.g17603"/>
</dbReference>
<evidence type="ECO:0000313" key="1">
    <source>
        <dbReference type="Proteomes" id="UP000887565"/>
    </source>
</evidence>
<protein>
    <submittedName>
        <fullName evidence="2">Uncharacterized protein</fullName>
    </submittedName>
</protein>
<sequence>VYHNLAVCLSNSLAVGCSEKISELYRGLNDGLLKHFEENMQFDGNCDTYQMMTWKLVDYYEYSLLYDFVYKLTVLTHDEEYIVGYY</sequence>
<evidence type="ECO:0000313" key="2">
    <source>
        <dbReference type="WBParaSite" id="nRc.2.0.1.t17603-RA"/>
    </source>
</evidence>
<proteinExistence type="predicted"/>
<name>A0A915IU71_ROMCU</name>
<keyword evidence="1" id="KW-1185">Reference proteome</keyword>